<dbReference type="EMBL" id="JAYMYQ010000001">
    <property type="protein sequence ID" value="KAK7361315.1"/>
    <property type="molecule type" value="Genomic_DNA"/>
</dbReference>
<evidence type="ECO:0000313" key="3">
    <source>
        <dbReference type="Proteomes" id="UP001367508"/>
    </source>
</evidence>
<sequence length="112" mass="12105">MGVAHAEFVELQGLDARRPHPPSLARAYGNAQGILKSFQGEVWCSSSETGDEFVRFLGLTYLPLGSHVPLEANREDFHIENTVAQASTSSTRAGISMESLAGGEPEELSWMA</sequence>
<gene>
    <name evidence="2" type="ORF">VNO77_03365</name>
</gene>
<protein>
    <submittedName>
        <fullName evidence="2">Uncharacterized protein</fullName>
    </submittedName>
</protein>
<proteinExistence type="predicted"/>
<feature type="region of interest" description="Disordered" evidence="1">
    <location>
        <begin position="85"/>
        <end position="112"/>
    </location>
</feature>
<accession>A0AAN9MUL1</accession>
<evidence type="ECO:0000256" key="1">
    <source>
        <dbReference type="SAM" id="MobiDB-lite"/>
    </source>
</evidence>
<keyword evidence="3" id="KW-1185">Reference proteome</keyword>
<dbReference type="AlphaFoldDB" id="A0AAN9MUL1"/>
<organism evidence="2 3">
    <name type="scientific">Canavalia gladiata</name>
    <name type="common">Sword bean</name>
    <name type="synonym">Dolichos gladiatus</name>
    <dbReference type="NCBI Taxonomy" id="3824"/>
    <lineage>
        <taxon>Eukaryota</taxon>
        <taxon>Viridiplantae</taxon>
        <taxon>Streptophyta</taxon>
        <taxon>Embryophyta</taxon>
        <taxon>Tracheophyta</taxon>
        <taxon>Spermatophyta</taxon>
        <taxon>Magnoliopsida</taxon>
        <taxon>eudicotyledons</taxon>
        <taxon>Gunneridae</taxon>
        <taxon>Pentapetalae</taxon>
        <taxon>rosids</taxon>
        <taxon>fabids</taxon>
        <taxon>Fabales</taxon>
        <taxon>Fabaceae</taxon>
        <taxon>Papilionoideae</taxon>
        <taxon>50 kb inversion clade</taxon>
        <taxon>NPAAA clade</taxon>
        <taxon>indigoferoid/millettioid clade</taxon>
        <taxon>Phaseoleae</taxon>
        <taxon>Canavalia</taxon>
    </lineage>
</organism>
<reference evidence="2 3" key="1">
    <citation type="submission" date="2024-01" db="EMBL/GenBank/DDBJ databases">
        <title>The genomes of 5 underutilized Papilionoideae crops provide insights into root nodulation and disease resistanc.</title>
        <authorList>
            <person name="Jiang F."/>
        </authorList>
    </citation>
    <scope>NUCLEOTIDE SEQUENCE [LARGE SCALE GENOMIC DNA]</scope>
    <source>
        <strain evidence="2">LVBAO_FW01</strain>
        <tissue evidence="2">Leaves</tissue>
    </source>
</reference>
<comment type="caution">
    <text evidence="2">The sequence shown here is derived from an EMBL/GenBank/DDBJ whole genome shotgun (WGS) entry which is preliminary data.</text>
</comment>
<dbReference type="Proteomes" id="UP001367508">
    <property type="component" value="Unassembled WGS sequence"/>
</dbReference>
<evidence type="ECO:0000313" key="2">
    <source>
        <dbReference type="EMBL" id="KAK7361315.1"/>
    </source>
</evidence>
<name>A0AAN9MUL1_CANGL</name>